<evidence type="ECO:0000313" key="2">
    <source>
        <dbReference type="EMBL" id="CAI2373030.1"/>
    </source>
</evidence>
<organism evidence="2 3">
    <name type="scientific">Euplotes crassus</name>
    <dbReference type="NCBI Taxonomy" id="5936"/>
    <lineage>
        <taxon>Eukaryota</taxon>
        <taxon>Sar</taxon>
        <taxon>Alveolata</taxon>
        <taxon>Ciliophora</taxon>
        <taxon>Intramacronucleata</taxon>
        <taxon>Spirotrichea</taxon>
        <taxon>Hypotrichia</taxon>
        <taxon>Euplotida</taxon>
        <taxon>Euplotidae</taxon>
        <taxon>Moneuplotes</taxon>
    </lineage>
</organism>
<name>A0AAD1XI45_EUPCR</name>
<sequence length="195" mass="20562">MILVWISPAALSGATFLDFSTMTSSGSLVVISPLVIMFLFFGVFFLSSSFTSVLSVSKFGVSSSWAWVMGIISTSTSASTSASSESSLASWSVLSFESASASSSASGCSSSSSASSASWLVFREIVFTFFSSSRTDDISSIILVLLLLGVLGNLFLGLNSLVLVFAITSEGSKHIAFRHFPNGIKNDYISIVFII</sequence>
<keyword evidence="1" id="KW-0812">Transmembrane</keyword>
<feature type="transmembrane region" description="Helical" evidence="1">
    <location>
        <begin position="26"/>
        <end position="47"/>
    </location>
</feature>
<feature type="transmembrane region" description="Helical" evidence="1">
    <location>
        <begin position="141"/>
        <end position="168"/>
    </location>
</feature>
<keyword evidence="1" id="KW-0472">Membrane</keyword>
<dbReference type="Proteomes" id="UP001295684">
    <property type="component" value="Unassembled WGS sequence"/>
</dbReference>
<proteinExistence type="predicted"/>
<keyword evidence="3" id="KW-1185">Reference proteome</keyword>
<gene>
    <name evidence="2" type="ORF">ECRASSUSDP1_LOCUS14368</name>
</gene>
<dbReference type="AlphaFoldDB" id="A0AAD1XI45"/>
<evidence type="ECO:0000313" key="3">
    <source>
        <dbReference type="Proteomes" id="UP001295684"/>
    </source>
</evidence>
<protein>
    <submittedName>
        <fullName evidence="2">Uncharacterized protein</fullName>
    </submittedName>
</protein>
<evidence type="ECO:0000256" key="1">
    <source>
        <dbReference type="SAM" id="Phobius"/>
    </source>
</evidence>
<keyword evidence="1" id="KW-1133">Transmembrane helix</keyword>
<dbReference type="EMBL" id="CAMPGE010014354">
    <property type="protein sequence ID" value="CAI2373030.1"/>
    <property type="molecule type" value="Genomic_DNA"/>
</dbReference>
<accession>A0AAD1XI45</accession>
<comment type="caution">
    <text evidence="2">The sequence shown here is derived from an EMBL/GenBank/DDBJ whole genome shotgun (WGS) entry which is preliminary data.</text>
</comment>
<reference evidence="2" key="1">
    <citation type="submission" date="2023-07" db="EMBL/GenBank/DDBJ databases">
        <authorList>
            <consortium name="AG Swart"/>
            <person name="Singh M."/>
            <person name="Singh A."/>
            <person name="Seah K."/>
            <person name="Emmerich C."/>
        </authorList>
    </citation>
    <scope>NUCLEOTIDE SEQUENCE</scope>
    <source>
        <strain evidence="2">DP1</strain>
    </source>
</reference>